<dbReference type="PROSITE" id="PS51371">
    <property type="entry name" value="CBS"/>
    <property type="match status" value="1"/>
</dbReference>
<dbReference type="OrthoDB" id="9798188at2"/>
<dbReference type="PANTHER" id="PTHR22777:SF17">
    <property type="entry name" value="UPF0053 PROTEIN SLL0260"/>
    <property type="match status" value="1"/>
</dbReference>
<reference evidence="10 11" key="1">
    <citation type="submission" date="2019-04" db="EMBL/GenBank/DDBJ databases">
        <title>Flavobacterium sp. nov. isolated from construction timber.</title>
        <authorList>
            <person name="Lin S.-Y."/>
            <person name="Chang C.-T."/>
            <person name="Young C.-C."/>
        </authorList>
    </citation>
    <scope>NUCLEOTIDE SEQUENCE [LARGE SCALE GENOMIC DNA]</scope>
    <source>
        <strain evidence="10 11">CC-CTC003</strain>
    </source>
</reference>
<keyword evidence="3" id="KW-0677">Repeat</keyword>
<keyword evidence="2 8" id="KW-0812">Transmembrane</keyword>
<dbReference type="InterPro" id="IPR046342">
    <property type="entry name" value="CBS_dom_sf"/>
</dbReference>
<evidence type="ECO:0000313" key="11">
    <source>
        <dbReference type="Proteomes" id="UP000307507"/>
    </source>
</evidence>
<evidence type="ECO:0000256" key="8">
    <source>
        <dbReference type="SAM" id="Phobius"/>
    </source>
</evidence>
<dbReference type="InterPro" id="IPR000644">
    <property type="entry name" value="CBS_dom"/>
</dbReference>
<keyword evidence="11" id="KW-1185">Reference proteome</keyword>
<evidence type="ECO:0000259" key="9">
    <source>
        <dbReference type="PROSITE" id="PS51371"/>
    </source>
</evidence>
<dbReference type="AlphaFoldDB" id="A0A4S3ZZ19"/>
<dbReference type="Pfam" id="PF00571">
    <property type="entry name" value="CBS"/>
    <property type="match status" value="1"/>
</dbReference>
<feature type="transmembrane region" description="Helical" evidence="8">
    <location>
        <begin position="55"/>
        <end position="82"/>
    </location>
</feature>
<proteinExistence type="predicted"/>
<evidence type="ECO:0000256" key="5">
    <source>
        <dbReference type="ARBA" id="ARBA00023122"/>
    </source>
</evidence>
<dbReference type="GO" id="GO:0005886">
    <property type="term" value="C:plasma membrane"/>
    <property type="evidence" value="ECO:0007669"/>
    <property type="project" value="TreeGrafter"/>
</dbReference>
<evidence type="ECO:0000313" key="10">
    <source>
        <dbReference type="EMBL" id="THF51137.1"/>
    </source>
</evidence>
<evidence type="ECO:0000256" key="1">
    <source>
        <dbReference type="ARBA" id="ARBA00004141"/>
    </source>
</evidence>
<dbReference type="CDD" id="cd04590">
    <property type="entry name" value="CBS_pair_CorC_HlyC_assoc"/>
    <property type="match status" value="1"/>
</dbReference>
<sequence>MEIAIIITCLILSAFFSGMEIAYIASNKVYLSIEKKQNTFFSKILTRLTEKPAHFIASMLLGKSIVFTIYGYFSSALVVQLLREHGVLLNSFQMIVMQVLIATALLLLTSSFLPKVIFQIYPNTLIKVLALPAYCFYLLFSGISKIVVAIADKVLVHVFKLERNKEVLYFNRGELGTYITEQVNAAENQQEIDAEIQIFQNALEFSDVKVRDIMTPRTEIAAVELCDSVTELRELFVETGYSKIVIYEGTLDNSIGYVHSFELFKKPTDIQSVMIPVEYVPETVLIKEVLDLLTKKRKSMAVVIDEYGGTAGIVTVEDIIEELFGEIEDEHDLEELIEEKRNDHSFLFSARLNVEYVNQKYNLKIPVSDSYVTLGGFIVHATKEIPQQGQQLELSGYRIIIREASGKRIELIEVRIKE</sequence>
<name>A0A4S3ZZ19_9FLAO</name>
<dbReference type="EMBL" id="SSNZ01000002">
    <property type="protein sequence ID" value="THF51137.1"/>
    <property type="molecule type" value="Genomic_DNA"/>
</dbReference>
<feature type="transmembrane region" description="Helical" evidence="8">
    <location>
        <begin position="125"/>
        <end position="151"/>
    </location>
</feature>
<dbReference type="Proteomes" id="UP000307507">
    <property type="component" value="Unassembled WGS sequence"/>
</dbReference>
<protein>
    <submittedName>
        <fullName evidence="10">HlyC/CorC family transporter</fullName>
    </submittedName>
</protein>
<keyword evidence="4 8" id="KW-1133">Transmembrane helix</keyword>
<keyword evidence="5 7" id="KW-0129">CBS domain</keyword>
<feature type="transmembrane region" description="Helical" evidence="8">
    <location>
        <begin position="94"/>
        <end position="113"/>
    </location>
</feature>
<dbReference type="Pfam" id="PF03471">
    <property type="entry name" value="CorC_HlyC"/>
    <property type="match status" value="1"/>
</dbReference>
<keyword evidence="6 8" id="KW-0472">Membrane</keyword>
<dbReference type="SMART" id="SM01091">
    <property type="entry name" value="CorC_HlyC"/>
    <property type="match status" value="1"/>
</dbReference>
<comment type="subcellular location">
    <subcellularLocation>
        <location evidence="1">Membrane</location>
        <topology evidence="1">Multi-pass membrane protein</topology>
    </subcellularLocation>
</comment>
<dbReference type="Gene3D" id="3.10.580.10">
    <property type="entry name" value="CBS-domain"/>
    <property type="match status" value="1"/>
</dbReference>
<dbReference type="PANTHER" id="PTHR22777">
    <property type="entry name" value="HEMOLYSIN-RELATED"/>
    <property type="match status" value="1"/>
</dbReference>
<evidence type="ECO:0000256" key="3">
    <source>
        <dbReference type="ARBA" id="ARBA00022737"/>
    </source>
</evidence>
<dbReference type="InterPro" id="IPR005170">
    <property type="entry name" value="Transptr-assoc_dom"/>
</dbReference>
<dbReference type="Pfam" id="PF01595">
    <property type="entry name" value="CNNM"/>
    <property type="match status" value="1"/>
</dbReference>
<evidence type="ECO:0000256" key="4">
    <source>
        <dbReference type="ARBA" id="ARBA00022989"/>
    </source>
</evidence>
<dbReference type="RefSeq" id="WP_136402124.1">
    <property type="nucleotide sequence ID" value="NZ_SSNZ01000002.1"/>
</dbReference>
<dbReference type="InterPro" id="IPR036318">
    <property type="entry name" value="FAD-bd_PCMH-like_sf"/>
</dbReference>
<dbReference type="Gene3D" id="3.30.465.10">
    <property type="match status" value="1"/>
</dbReference>
<dbReference type="SUPFAM" id="SSF54631">
    <property type="entry name" value="CBS-domain pair"/>
    <property type="match status" value="1"/>
</dbReference>
<evidence type="ECO:0000256" key="2">
    <source>
        <dbReference type="ARBA" id="ARBA00022692"/>
    </source>
</evidence>
<dbReference type="SUPFAM" id="SSF56176">
    <property type="entry name" value="FAD-binding/transporter-associated domain-like"/>
    <property type="match status" value="1"/>
</dbReference>
<evidence type="ECO:0000256" key="6">
    <source>
        <dbReference type="ARBA" id="ARBA00023136"/>
    </source>
</evidence>
<organism evidence="10 11">
    <name type="scientific">Flavobacterium supellecticarium</name>
    <dbReference type="NCBI Taxonomy" id="2565924"/>
    <lineage>
        <taxon>Bacteria</taxon>
        <taxon>Pseudomonadati</taxon>
        <taxon>Bacteroidota</taxon>
        <taxon>Flavobacteriia</taxon>
        <taxon>Flavobacteriales</taxon>
        <taxon>Flavobacteriaceae</taxon>
        <taxon>Flavobacterium</taxon>
    </lineage>
</organism>
<accession>A0A4S3ZZ19</accession>
<gene>
    <name evidence="10" type="ORF">E6C50_05000</name>
</gene>
<dbReference type="InterPro" id="IPR016169">
    <property type="entry name" value="FAD-bd_PCMH_sub2"/>
</dbReference>
<dbReference type="InterPro" id="IPR002550">
    <property type="entry name" value="CNNM"/>
</dbReference>
<dbReference type="GO" id="GO:0050660">
    <property type="term" value="F:flavin adenine dinucleotide binding"/>
    <property type="evidence" value="ECO:0007669"/>
    <property type="project" value="InterPro"/>
</dbReference>
<evidence type="ECO:0000256" key="7">
    <source>
        <dbReference type="PROSITE-ProRule" id="PRU00703"/>
    </source>
</evidence>
<feature type="domain" description="CBS" evidence="9">
    <location>
        <begin position="270"/>
        <end position="330"/>
    </location>
</feature>
<comment type="caution">
    <text evidence="10">The sequence shown here is derived from an EMBL/GenBank/DDBJ whole genome shotgun (WGS) entry which is preliminary data.</text>
</comment>
<dbReference type="InterPro" id="IPR044751">
    <property type="entry name" value="Ion_transp-like_CBS"/>
</dbReference>